<dbReference type="CDD" id="cd06853">
    <property type="entry name" value="GT_WecA_like"/>
    <property type="match status" value="1"/>
</dbReference>
<proteinExistence type="predicted"/>
<feature type="binding site" evidence="7">
    <location>
        <position position="158"/>
    </location>
    <ligand>
        <name>Mg(2+)</name>
        <dbReference type="ChEBI" id="CHEBI:18420"/>
    </ligand>
</feature>
<evidence type="ECO:0000313" key="9">
    <source>
        <dbReference type="EMBL" id="KZK75036.1"/>
    </source>
</evidence>
<dbReference type="PANTHER" id="PTHR22926">
    <property type="entry name" value="PHOSPHO-N-ACETYLMURAMOYL-PENTAPEPTIDE-TRANSFERASE"/>
    <property type="match status" value="1"/>
</dbReference>
<dbReference type="GO" id="GO:0005886">
    <property type="term" value="C:plasma membrane"/>
    <property type="evidence" value="ECO:0007669"/>
    <property type="project" value="UniProtKB-SubCell"/>
</dbReference>
<evidence type="ECO:0000256" key="2">
    <source>
        <dbReference type="ARBA" id="ARBA00022475"/>
    </source>
</evidence>
<feature type="transmembrane region" description="Helical" evidence="8">
    <location>
        <begin position="190"/>
        <end position="207"/>
    </location>
</feature>
<evidence type="ECO:0000256" key="8">
    <source>
        <dbReference type="SAM" id="Phobius"/>
    </source>
</evidence>
<evidence type="ECO:0000256" key="1">
    <source>
        <dbReference type="ARBA" id="ARBA00004651"/>
    </source>
</evidence>
<name>A0A165MB65_PELLU</name>
<dbReference type="InterPro" id="IPR000715">
    <property type="entry name" value="Glycosyl_transferase_4"/>
</dbReference>
<evidence type="ECO:0008006" key="11">
    <source>
        <dbReference type="Google" id="ProtNLM"/>
    </source>
</evidence>
<protein>
    <recommendedName>
        <fullName evidence="11">Undecaprenyl-phosphate alpha-N-acetylglucosaminyl 1-phosphate transferase</fullName>
    </recommendedName>
</protein>
<dbReference type="InterPro" id="IPR018480">
    <property type="entry name" value="PNAcMuramoyl-5peptid_Trfase_CS"/>
</dbReference>
<gene>
    <name evidence="9" type="ORF">A3K90_08950</name>
</gene>
<comment type="subcellular location">
    <subcellularLocation>
        <location evidence="1">Cell membrane</location>
        <topology evidence="1">Multi-pass membrane protein</topology>
    </subcellularLocation>
</comment>
<dbReference type="Pfam" id="PF00953">
    <property type="entry name" value="Glycos_transf_4"/>
    <property type="match status" value="1"/>
</dbReference>
<keyword evidence="7" id="KW-0479">Metal-binding</keyword>
<feature type="transmembrane region" description="Helical" evidence="8">
    <location>
        <begin position="214"/>
        <end position="233"/>
    </location>
</feature>
<dbReference type="GO" id="GO:0071555">
    <property type="term" value="P:cell wall organization"/>
    <property type="evidence" value="ECO:0007669"/>
    <property type="project" value="TreeGrafter"/>
</dbReference>
<dbReference type="Proteomes" id="UP000076481">
    <property type="component" value="Unassembled WGS sequence"/>
</dbReference>
<dbReference type="AlphaFoldDB" id="A0A165MB65"/>
<dbReference type="GO" id="GO:0016780">
    <property type="term" value="F:phosphotransferase activity, for other substituted phosphate groups"/>
    <property type="evidence" value="ECO:0007669"/>
    <property type="project" value="InterPro"/>
</dbReference>
<feature type="transmembrane region" description="Helical" evidence="8">
    <location>
        <begin position="166"/>
        <end position="184"/>
    </location>
</feature>
<keyword evidence="6 8" id="KW-0472">Membrane</keyword>
<comment type="caution">
    <text evidence="9">The sequence shown here is derived from an EMBL/GenBank/DDBJ whole genome shotgun (WGS) entry which is preliminary data.</text>
</comment>
<keyword evidence="5 8" id="KW-1133">Transmembrane helix</keyword>
<evidence type="ECO:0000256" key="3">
    <source>
        <dbReference type="ARBA" id="ARBA00022679"/>
    </source>
</evidence>
<dbReference type="GO" id="GO:0044038">
    <property type="term" value="P:cell wall macromolecule biosynthetic process"/>
    <property type="evidence" value="ECO:0007669"/>
    <property type="project" value="TreeGrafter"/>
</dbReference>
<reference evidence="9 10" key="1">
    <citation type="submission" date="2016-03" db="EMBL/GenBank/DDBJ databases">
        <title>Speciation and ecological success in dimly lit waters: horizontal gene transfer in a green sulfur bacteria bloom unveiled by metagenomic assembly.</title>
        <authorList>
            <person name="Llorens-Mares T."/>
            <person name="Liu Z."/>
            <person name="Allen L.Z."/>
            <person name="Rusch D.B."/>
            <person name="Craig M.T."/>
            <person name="Dupont C.L."/>
            <person name="Bryant D.A."/>
            <person name="Casamayor E.O."/>
        </authorList>
    </citation>
    <scope>NUCLEOTIDE SEQUENCE [LARGE SCALE GENOMIC DNA]</scope>
    <source>
        <strain evidence="9">CIII</strain>
    </source>
</reference>
<dbReference type="GO" id="GO:0046872">
    <property type="term" value="F:metal ion binding"/>
    <property type="evidence" value="ECO:0007669"/>
    <property type="project" value="UniProtKB-KW"/>
</dbReference>
<keyword evidence="4 8" id="KW-0812">Transmembrane</keyword>
<comment type="cofactor">
    <cofactor evidence="7">
        <name>Mg(2+)</name>
        <dbReference type="ChEBI" id="CHEBI:18420"/>
    </cofactor>
</comment>
<dbReference type="EMBL" id="LVWG01000015">
    <property type="protein sequence ID" value="KZK75036.1"/>
    <property type="molecule type" value="Genomic_DNA"/>
</dbReference>
<dbReference type="GO" id="GO:0009103">
    <property type="term" value="P:lipopolysaccharide biosynthetic process"/>
    <property type="evidence" value="ECO:0007669"/>
    <property type="project" value="TreeGrafter"/>
</dbReference>
<feature type="transmembrane region" description="Helical" evidence="8">
    <location>
        <begin position="77"/>
        <end position="94"/>
    </location>
</feature>
<feature type="transmembrane region" description="Helical" evidence="8">
    <location>
        <begin position="6"/>
        <end position="29"/>
    </location>
</feature>
<feature type="transmembrane region" description="Helical" evidence="8">
    <location>
        <begin position="136"/>
        <end position="154"/>
    </location>
</feature>
<feature type="transmembrane region" description="Helical" evidence="8">
    <location>
        <begin position="323"/>
        <end position="342"/>
    </location>
</feature>
<evidence type="ECO:0000313" key="10">
    <source>
        <dbReference type="Proteomes" id="UP000076481"/>
    </source>
</evidence>
<sequence>MLSESSIAGLSTPSLIAFAVTFGSIKILFPNAARLGLVDHPDGQRKLHSDSKPVVGGLGMLAGIMPALLLFSERSISRIGFLAALLIVMVTGAVDDRRHLGFKFRFMLQALATLLVLATGGHPLQSFGDLFGLGQIQTGVAAWSLTIICIVGVVNAVNMIDGLDGLAGSISFIAFVAYGLLAAVSGRPDLQLLCAVFATAIAAFLYFNWNPARLFMGDAGSMGIGFTLAWVAVELTRPGTAISVSPVAVLLVIAVPVADTLVVMLKRIIARKHPFHPDRNHVHHILQAMSFGHRGSVLFIAVLTIASAGIAVSGTLLHIPDAILFDIWVLGFLLYALASYNVKPMHRMVCRLRRKFSASR</sequence>
<organism evidence="9 10">
    <name type="scientific">Pelodictyon luteolum</name>
    <dbReference type="NCBI Taxonomy" id="1100"/>
    <lineage>
        <taxon>Bacteria</taxon>
        <taxon>Pseudomonadati</taxon>
        <taxon>Chlorobiota</taxon>
        <taxon>Chlorobiia</taxon>
        <taxon>Chlorobiales</taxon>
        <taxon>Chlorobiaceae</taxon>
        <taxon>Chlorobium/Pelodictyon group</taxon>
        <taxon>Pelodictyon</taxon>
    </lineage>
</organism>
<accession>A0A165MB65</accession>
<feature type="transmembrane region" description="Helical" evidence="8">
    <location>
        <begin position="245"/>
        <end position="265"/>
    </location>
</feature>
<dbReference type="PANTHER" id="PTHR22926:SF3">
    <property type="entry name" value="UNDECAPRENYL-PHOSPHATE ALPHA-N-ACETYLGLUCOSAMINYL 1-PHOSPHATE TRANSFERASE"/>
    <property type="match status" value="1"/>
</dbReference>
<keyword evidence="7" id="KW-0460">Magnesium</keyword>
<evidence type="ECO:0000256" key="4">
    <source>
        <dbReference type="ARBA" id="ARBA00022692"/>
    </source>
</evidence>
<evidence type="ECO:0000256" key="5">
    <source>
        <dbReference type="ARBA" id="ARBA00022989"/>
    </source>
</evidence>
<dbReference type="PROSITE" id="PS01348">
    <property type="entry name" value="MRAY_2"/>
    <property type="match status" value="1"/>
</dbReference>
<evidence type="ECO:0000256" key="6">
    <source>
        <dbReference type="ARBA" id="ARBA00023136"/>
    </source>
</evidence>
<feature type="binding site" evidence="7">
    <location>
        <position position="218"/>
    </location>
    <ligand>
        <name>Mg(2+)</name>
        <dbReference type="ChEBI" id="CHEBI:18420"/>
    </ligand>
</feature>
<dbReference type="RefSeq" id="WP_303680841.1">
    <property type="nucleotide sequence ID" value="NZ_LVWG01000015.1"/>
</dbReference>
<feature type="transmembrane region" description="Helical" evidence="8">
    <location>
        <begin position="106"/>
        <end position="124"/>
    </location>
</feature>
<feature type="transmembrane region" description="Helical" evidence="8">
    <location>
        <begin position="297"/>
        <end position="317"/>
    </location>
</feature>
<keyword evidence="3" id="KW-0808">Transferase</keyword>
<evidence type="ECO:0000256" key="7">
    <source>
        <dbReference type="PIRSR" id="PIRSR600715-1"/>
    </source>
</evidence>
<feature type="transmembrane region" description="Helical" evidence="8">
    <location>
        <begin position="54"/>
        <end position="71"/>
    </location>
</feature>
<keyword evidence="2" id="KW-1003">Cell membrane</keyword>